<evidence type="ECO:0000256" key="7">
    <source>
        <dbReference type="ARBA" id="ARBA00022989"/>
    </source>
</evidence>
<keyword evidence="13" id="KW-1185">Reference proteome</keyword>
<keyword evidence="3 10" id="KW-0328">Glycosyltransferase</keyword>
<dbReference type="GO" id="GO:0000139">
    <property type="term" value="C:Golgi membrane"/>
    <property type="evidence" value="ECO:0007669"/>
    <property type="project" value="UniProtKB-SubCell"/>
</dbReference>
<keyword evidence="7" id="KW-1133">Transmembrane helix</keyword>
<comment type="caution">
    <text evidence="12">The sequence shown here is derived from an EMBL/GenBank/DDBJ whole genome shotgun (WGS) entry which is preliminary data.</text>
</comment>
<dbReference type="Gene3D" id="3.90.550.50">
    <property type="match status" value="1"/>
</dbReference>
<keyword evidence="5" id="KW-0812">Transmembrane</keyword>
<organism evidence="12 13">
    <name type="scientific">Chaetoceros tenuissimus</name>
    <dbReference type="NCBI Taxonomy" id="426638"/>
    <lineage>
        <taxon>Eukaryota</taxon>
        <taxon>Sar</taxon>
        <taxon>Stramenopiles</taxon>
        <taxon>Ochrophyta</taxon>
        <taxon>Bacillariophyta</taxon>
        <taxon>Coscinodiscophyceae</taxon>
        <taxon>Chaetocerotophycidae</taxon>
        <taxon>Chaetocerotales</taxon>
        <taxon>Chaetocerotaceae</taxon>
        <taxon>Chaetoceros</taxon>
    </lineage>
</organism>
<dbReference type="Pfam" id="PF01762">
    <property type="entry name" value="Galactosyl_T"/>
    <property type="match status" value="1"/>
</dbReference>
<proteinExistence type="inferred from homology"/>
<evidence type="ECO:0000256" key="3">
    <source>
        <dbReference type="ARBA" id="ARBA00022676"/>
    </source>
</evidence>
<dbReference type="Proteomes" id="UP001054902">
    <property type="component" value="Unassembled WGS sequence"/>
</dbReference>
<dbReference type="PANTHER" id="PTHR11214">
    <property type="entry name" value="BETA-1,3-N-ACETYLGLUCOSAMINYLTRANSFERASE"/>
    <property type="match status" value="1"/>
</dbReference>
<dbReference type="GO" id="GO:0016758">
    <property type="term" value="F:hexosyltransferase activity"/>
    <property type="evidence" value="ECO:0007669"/>
    <property type="project" value="InterPro"/>
</dbReference>
<comment type="subcellular location">
    <subcellularLocation>
        <location evidence="1 10">Golgi apparatus membrane</location>
        <topology evidence="1 10">Single-pass type II membrane protein</topology>
    </subcellularLocation>
</comment>
<dbReference type="PANTHER" id="PTHR11214:SF351">
    <property type="entry name" value="BETA-1,3-GALACTOSYLTRANSFERASE PVG3"/>
    <property type="match status" value="1"/>
</dbReference>
<keyword evidence="4" id="KW-0808">Transferase</keyword>
<evidence type="ECO:0000256" key="11">
    <source>
        <dbReference type="SAM" id="SignalP"/>
    </source>
</evidence>
<gene>
    <name evidence="12" type="ORF">CTEN210_14018</name>
</gene>
<dbReference type="AlphaFoldDB" id="A0AAD3HBC3"/>
<evidence type="ECO:0000256" key="4">
    <source>
        <dbReference type="ARBA" id="ARBA00022679"/>
    </source>
</evidence>
<evidence type="ECO:0000256" key="6">
    <source>
        <dbReference type="ARBA" id="ARBA00022968"/>
    </source>
</evidence>
<evidence type="ECO:0000313" key="12">
    <source>
        <dbReference type="EMBL" id="GFH57542.1"/>
    </source>
</evidence>
<dbReference type="EC" id="2.4.1.-" evidence="10"/>
<reference evidence="12 13" key="1">
    <citation type="journal article" date="2021" name="Sci. Rep.">
        <title>The genome of the diatom Chaetoceros tenuissimus carries an ancient integrated fragment of an extant virus.</title>
        <authorList>
            <person name="Hongo Y."/>
            <person name="Kimura K."/>
            <person name="Takaki Y."/>
            <person name="Yoshida Y."/>
            <person name="Baba S."/>
            <person name="Kobayashi G."/>
            <person name="Nagasaki K."/>
            <person name="Hano T."/>
            <person name="Tomaru Y."/>
        </authorList>
    </citation>
    <scope>NUCLEOTIDE SEQUENCE [LARGE SCALE GENOMIC DNA]</scope>
    <source>
        <strain evidence="12 13">NIES-3715</strain>
    </source>
</reference>
<keyword evidence="11" id="KW-0732">Signal</keyword>
<accession>A0AAD3HBC3</accession>
<dbReference type="InterPro" id="IPR002659">
    <property type="entry name" value="Glyco_trans_31"/>
</dbReference>
<feature type="signal peptide" evidence="11">
    <location>
        <begin position="1"/>
        <end position="38"/>
    </location>
</feature>
<evidence type="ECO:0000313" key="13">
    <source>
        <dbReference type="Proteomes" id="UP001054902"/>
    </source>
</evidence>
<sequence>MEGQTRIRRAKSCGISRKPFRVFLLLALCVAYLRITDTSSSTSSIRKRHLSSKLGHEMLFKEEVIEANKAKNKIFVGIFSYMSRKSLARRQLIRDTYIQDAGSKMCSLAQYEKDPGNSECQVIYAFVQGGAGYTARPYFFNSDVLTLPKHFAMSAPAHENDPTEEDVVYLNIRESMNGGKSQSWFQYSSTIAEKYNFDYVAKADDDTVMNVPLLVNFLDELYPAPYNLRTYGGLFVAAVYKSNYRNIGDGNLIDTLHAQGQFYYMSQDLAKYIGDMPVEEWIKYKTQDEDSTIANYINTHPRPLNLINNYHEIFWFHPCKIEPEFREKYEESKQGMLPFDDHKHGAVYGWFCPSKFPQMGMKLD</sequence>
<keyword evidence="9" id="KW-0472">Membrane</keyword>
<keyword evidence="6" id="KW-0735">Signal-anchor</keyword>
<evidence type="ECO:0000256" key="10">
    <source>
        <dbReference type="RuleBase" id="RU363063"/>
    </source>
</evidence>
<evidence type="ECO:0000256" key="5">
    <source>
        <dbReference type="ARBA" id="ARBA00022692"/>
    </source>
</evidence>
<dbReference type="EMBL" id="BLLK01000058">
    <property type="protein sequence ID" value="GFH57542.1"/>
    <property type="molecule type" value="Genomic_DNA"/>
</dbReference>
<evidence type="ECO:0000256" key="9">
    <source>
        <dbReference type="ARBA" id="ARBA00023136"/>
    </source>
</evidence>
<evidence type="ECO:0000256" key="2">
    <source>
        <dbReference type="ARBA" id="ARBA00008661"/>
    </source>
</evidence>
<keyword evidence="8 10" id="KW-0333">Golgi apparatus</keyword>
<feature type="chain" id="PRO_5041914033" description="Hexosyltransferase" evidence="11">
    <location>
        <begin position="39"/>
        <end position="364"/>
    </location>
</feature>
<evidence type="ECO:0000256" key="8">
    <source>
        <dbReference type="ARBA" id="ARBA00023034"/>
    </source>
</evidence>
<comment type="similarity">
    <text evidence="2 10">Belongs to the glycosyltransferase 31 family.</text>
</comment>
<protein>
    <recommendedName>
        <fullName evidence="10">Hexosyltransferase</fullName>
        <ecNumber evidence="10">2.4.1.-</ecNumber>
    </recommendedName>
</protein>
<dbReference type="GO" id="GO:0051072">
    <property type="term" value="P:4,6-pyruvylated galactose residue biosynthetic process"/>
    <property type="evidence" value="ECO:0007669"/>
    <property type="project" value="TreeGrafter"/>
</dbReference>
<name>A0AAD3HBC3_9STRA</name>
<evidence type="ECO:0000256" key="1">
    <source>
        <dbReference type="ARBA" id="ARBA00004323"/>
    </source>
</evidence>